<dbReference type="RefSeq" id="WP_185055711.1">
    <property type="nucleotide sequence ID" value="NZ_BAABIX010000069.1"/>
</dbReference>
<keyword evidence="1" id="KW-1133">Transmembrane helix</keyword>
<sequence length="221" mass="23908">MIHNRLPTCHPGNGYGVRGRMAAAEGFLEDLGQLIISMITSMISDIPAWVVPLVGLGVFLMFGTNKIERGDVIAIAVAALGLAATLYQIKDDDDQRHSAFAERISGVAFDVEGESEIKVRNANMVDAQVIILIQASSGDDHPNLSVWIPSCSELTVRAATIPGRWMLLVERGSDQWVTGANAHKASFDVFRDFGKADGYWTYRLWTRDATGTIAPASNCGG</sequence>
<keyword evidence="1" id="KW-0472">Membrane</keyword>
<proteinExistence type="predicted"/>
<feature type="transmembrane region" description="Helical" evidence="1">
    <location>
        <begin position="72"/>
        <end position="89"/>
    </location>
</feature>
<organism evidence="2 3">
    <name type="scientific">Thermocatellispora tengchongensis</name>
    <dbReference type="NCBI Taxonomy" id="1073253"/>
    <lineage>
        <taxon>Bacteria</taxon>
        <taxon>Bacillati</taxon>
        <taxon>Actinomycetota</taxon>
        <taxon>Actinomycetes</taxon>
        <taxon>Streptosporangiales</taxon>
        <taxon>Streptosporangiaceae</taxon>
        <taxon>Thermocatellispora</taxon>
    </lineage>
</organism>
<reference evidence="2 3" key="1">
    <citation type="submission" date="2020-08" db="EMBL/GenBank/DDBJ databases">
        <title>Genomic Encyclopedia of Type Strains, Phase IV (KMG-IV): sequencing the most valuable type-strain genomes for metagenomic binning, comparative biology and taxonomic classification.</title>
        <authorList>
            <person name="Goeker M."/>
        </authorList>
    </citation>
    <scope>NUCLEOTIDE SEQUENCE [LARGE SCALE GENOMIC DNA]</scope>
    <source>
        <strain evidence="2 3">DSM 45615</strain>
    </source>
</reference>
<keyword evidence="3" id="KW-1185">Reference proteome</keyword>
<dbReference type="EMBL" id="JACHGN010000025">
    <property type="protein sequence ID" value="MBB5138861.1"/>
    <property type="molecule type" value="Genomic_DNA"/>
</dbReference>
<feature type="transmembrane region" description="Helical" evidence="1">
    <location>
        <begin position="34"/>
        <end position="60"/>
    </location>
</feature>
<evidence type="ECO:0000313" key="2">
    <source>
        <dbReference type="EMBL" id="MBB5138861.1"/>
    </source>
</evidence>
<evidence type="ECO:0000313" key="3">
    <source>
        <dbReference type="Proteomes" id="UP000578449"/>
    </source>
</evidence>
<dbReference type="Proteomes" id="UP000578449">
    <property type="component" value="Unassembled WGS sequence"/>
</dbReference>
<comment type="caution">
    <text evidence="2">The sequence shown here is derived from an EMBL/GenBank/DDBJ whole genome shotgun (WGS) entry which is preliminary data.</text>
</comment>
<protein>
    <submittedName>
        <fullName evidence="2">Uncharacterized protein</fullName>
    </submittedName>
</protein>
<dbReference type="AlphaFoldDB" id="A0A840PM44"/>
<accession>A0A840PM44</accession>
<gene>
    <name evidence="2" type="ORF">HNP84_008619</name>
</gene>
<name>A0A840PM44_9ACTN</name>
<evidence type="ECO:0000256" key="1">
    <source>
        <dbReference type="SAM" id="Phobius"/>
    </source>
</evidence>
<keyword evidence="1" id="KW-0812">Transmembrane</keyword>